<keyword evidence="2" id="KW-1185">Reference proteome</keyword>
<proteinExistence type="predicted"/>
<dbReference type="EMBL" id="JAIWYP010000016">
    <property type="protein sequence ID" value="KAH3698524.1"/>
    <property type="molecule type" value="Genomic_DNA"/>
</dbReference>
<evidence type="ECO:0000313" key="2">
    <source>
        <dbReference type="Proteomes" id="UP000828390"/>
    </source>
</evidence>
<dbReference type="AlphaFoldDB" id="A0A9D3YI47"/>
<gene>
    <name evidence="1" type="ORF">DPMN_086051</name>
</gene>
<reference evidence="1" key="2">
    <citation type="submission" date="2020-11" db="EMBL/GenBank/DDBJ databases">
        <authorList>
            <person name="McCartney M.A."/>
            <person name="Auch B."/>
            <person name="Kono T."/>
            <person name="Mallez S."/>
            <person name="Becker A."/>
            <person name="Gohl D.M."/>
            <person name="Silverstein K.A.T."/>
            <person name="Koren S."/>
            <person name="Bechman K.B."/>
            <person name="Herman A."/>
            <person name="Abrahante J.E."/>
            <person name="Garbe J."/>
        </authorList>
    </citation>
    <scope>NUCLEOTIDE SEQUENCE</scope>
    <source>
        <strain evidence="1">Duluth1</strain>
        <tissue evidence="1">Whole animal</tissue>
    </source>
</reference>
<sequence length="91" mass="10798">MMWFSKIRMELEMLSEEYALRNSQYMYKRSNGVLTEWATYLLDIDNTEVTDAILSGIKRRHLQIHMESTLRALAEGCTDLKDICQRIVMDY</sequence>
<name>A0A9D3YI47_DREPO</name>
<evidence type="ECO:0000313" key="1">
    <source>
        <dbReference type="EMBL" id="KAH3698524.1"/>
    </source>
</evidence>
<accession>A0A9D3YI47</accession>
<dbReference type="Proteomes" id="UP000828390">
    <property type="component" value="Unassembled WGS sequence"/>
</dbReference>
<reference evidence="1" key="1">
    <citation type="journal article" date="2019" name="bioRxiv">
        <title>The Genome of the Zebra Mussel, Dreissena polymorpha: A Resource for Invasive Species Research.</title>
        <authorList>
            <person name="McCartney M.A."/>
            <person name="Auch B."/>
            <person name="Kono T."/>
            <person name="Mallez S."/>
            <person name="Zhang Y."/>
            <person name="Obille A."/>
            <person name="Becker A."/>
            <person name="Abrahante J.E."/>
            <person name="Garbe J."/>
            <person name="Badalamenti J.P."/>
            <person name="Herman A."/>
            <person name="Mangelson H."/>
            <person name="Liachko I."/>
            <person name="Sullivan S."/>
            <person name="Sone E.D."/>
            <person name="Koren S."/>
            <person name="Silverstein K.A.T."/>
            <person name="Beckman K.B."/>
            <person name="Gohl D.M."/>
        </authorList>
    </citation>
    <scope>NUCLEOTIDE SEQUENCE</scope>
    <source>
        <strain evidence="1">Duluth1</strain>
        <tissue evidence="1">Whole animal</tissue>
    </source>
</reference>
<comment type="caution">
    <text evidence="1">The sequence shown here is derived from an EMBL/GenBank/DDBJ whole genome shotgun (WGS) entry which is preliminary data.</text>
</comment>
<organism evidence="1 2">
    <name type="scientific">Dreissena polymorpha</name>
    <name type="common">Zebra mussel</name>
    <name type="synonym">Mytilus polymorpha</name>
    <dbReference type="NCBI Taxonomy" id="45954"/>
    <lineage>
        <taxon>Eukaryota</taxon>
        <taxon>Metazoa</taxon>
        <taxon>Spiralia</taxon>
        <taxon>Lophotrochozoa</taxon>
        <taxon>Mollusca</taxon>
        <taxon>Bivalvia</taxon>
        <taxon>Autobranchia</taxon>
        <taxon>Heteroconchia</taxon>
        <taxon>Euheterodonta</taxon>
        <taxon>Imparidentia</taxon>
        <taxon>Neoheterodontei</taxon>
        <taxon>Myida</taxon>
        <taxon>Dreissenoidea</taxon>
        <taxon>Dreissenidae</taxon>
        <taxon>Dreissena</taxon>
    </lineage>
</organism>
<protein>
    <submittedName>
        <fullName evidence="1">Uncharacterized protein</fullName>
    </submittedName>
</protein>